<dbReference type="EMBL" id="NBSK02000005">
    <property type="protein sequence ID" value="KAJ0206214.1"/>
    <property type="molecule type" value="Genomic_DNA"/>
</dbReference>
<keyword evidence="5" id="KW-0418">Kinase</keyword>
<name>A0A9R1XBH6_LACSA</name>
<dbReference type="Gene3D" id="1.10.510.10">
    <property type="entry name" value="Transferase(Phosphotransferase) domain 1"/>
    <property type="match status" value="1"/>
</dbReference>
<proteinExistence type="inferred from homology"/>
<gene>
    <name evidence="7" type="ORF">LSAT_V11C500259170</name>
</gene>
<keyword evidence="4" id="KW-0547">Nucleotide-binding</keyword>
<evidence type="ECO:0000256" key="1">
    <source>
        <dbReference type="ARBA" id="ARBA00005354"/>
    </source>
</evidence>
<dbReference type="GO" id="GO:0005524">
    <property type="term" value="F:ATP binding"/>
    <property type="evidence" value="ECO:0007669"/>
    <property type="project" value="UniProtKB-KW"/>
</dbReference>
<evidence type="ECO:0000256" key="2">
    <source>
        <dbReference type="ARBA" id="ARBA00022527"/>
    </source>
</evidence>
<comment type="caution">
    <text evidence="7">The sequence shown here is derived from an EMBL/GenBank/DDBJ whole genome shotgun (WGS) entry which is preliminary data.</text>
</comment>
<keyword evidence="8" id="KW-1185">Reference proteome</keyword>
<accession>A0A9R1XBH6</accession>
<dbReference type="InterPro" id="IPR050205">
    <property type="entry name" value="CDPK_Ser/Thr_kinases"/>
</dbReference>
<dbReference type="AlphaFoldDB" id="A0A9R1XBH6"/>
<sequence>MEVGIYQQVLNGELDLESDPWPSISESAKDLLRGMLVRNTKKWMTAISNSIFSCNVDHPWIQADGVAPDKPLDTVVLSRLKQFSAMNRIKKIAIKVIYVTPQNQERRKRFGAEDVMYSITTMKSSKQATTSSIALII</sequence>
<keyword evidence="2" id="KW-0723">Serine/threonine-protein kinase</keyword>
<dbReference type="PANTHER" id="PTHR24349">
    <property type="entry name" value="SERINE/THREONINE-PROTEIN KINASE"/>
    <property type="match status" value="1"/>
</dbReference>
<evidence type="ECO:0000313" key="8">
    <source>
        <dbReference type="Proteomes" id="UP000235145"/>
    </source>
</evidence>
<evidence type="ECO:0000256" key="4">
    <source>
        <dbReference type="ARBA" id="ARBA00022741"/>
    </source>
</evidence>
<reference evidence="7 8" key="1">
    <citation type="journal article" date="2017" name="Nat. Commun.">
        <title>Genome assembly with in vitro proximity ligation data and whole-genome triplication in lettuce.</title>
        <authorList>
            <person name="Reyes-Chin-Wo S."/>
            <person name="Wang Z."/>
            <person name="Yang X."/>
            <person name="Kozik A."/>
            <person name="Arikit S."/>
            <person name="Song C."/>
            <person name="Xia L."/>
            <person name="Froenicke L."/>
            <person name="Lavelle D.O."/>
            <person name="Truco M.J."/>
            <person name="Xia R."/>
            <person name="Zhu S."/>
            <person name="Xu C."/>
            <person name="Xu H."/>
            <person name="Xu X."/>
            <person name="Cox K."/>
            <person name="Korf I."/>
            <person name="Meyers B.C."/>
            <person name="Michelmore R.W."/>
        </authorList>
    </citation>
    <scope>NUCLEOTIDE SEQUENCE [LARGE SCALE GENOMIC DNA]</scope>
    <source>
        <strain evidence="8">cv. Salinas</strain>
        <tissue evidence="7">Seedlings</tissue>
    </source>
</reference>
<evidence type="ECO:0000256" key="5">
    <source>
        <dbReference type="ARBA" id="ARBA00022777"/>
    </source>
</evidence>
<evidence type="ECO:0000256" key="6">
    <source>
        <dbReference type="ARBA" id="ARBA00022840"/>
    </source>
</evidence>
<keyword evidence="6" id="KW-0067">ATP-binding</keyword>
<keyword evidence="3" id="KW-0808">Transferase</keyword>
<evidence type="ECO:0000256" key="3">
    <source>
        <dbReference type="ARBA" id="ARBA00022679"/>
    </source>
</evidence>
<evidence type="ECO:0000313" key="7">
    <source>
        <dbReference type="EMBL" id="KAJ0206214.1"/>
    </source>
</evidence>
<comment type="similarity">
    <text evidence="1">Belongs to the protein kinase superfamily. CAMK Ser/Thr protein kinase family. CaMK subfamily.</text>
</comment>
<dbReference type="Proteomes" id="UP000235145">
    <property type="component" value="Unassembled WGS sequence"/>
</dbReference>
<organism evidence="7 8">
    <name type="scientific">Lactuca sativa</name>
    <name type="common">Garden lettuce</name>
    <dbReference type="NCBI Taxonomy" id="4236"/>
    <lineage>
        <taxon>Eukaryota</taxon>
        <taxon>Viridiplantae</taxon>
        <taxon>Streptophyta</taxon>
        <taxon>Embryophyta</taxon>
        <taxon>Tracheophyta</taxon>
        <taxon>Spermatophyta</taxon>
        <taxon>Magnoliopsida</taxon>
        <taxon>eudicotyledons</taxon>
        <taxon>Gunneridae</taxon>
        <taxon>Pentapetalae</taxon>
        <taxon>asterids</taxon>
        <taxon>campanulids</taxon>
        <taxon>Asterales</taxon>
        <taxon>Asteraceae</taxon>
        <taxon>Cichorioideae</taxon>
        <taxon>Cichorieae</taxon>
        <taxon>Lactucinae</taxon>
        <taxon>Lactuca</taxon>
    </lineage>
</organism>
<protein>
    <submittedName>
        <fullName evidence="7">Uncharacterized protein</fullName>
    </submittedName>
</protein>
<dbReference type="GO" id="GO:0004674">
    <property type="term" value="F:protein serine/threonine kinase activity"/>
    <property type="evidence" value="ECO:0007669"/>
    <property type="project" value="UniProtKB-KW"/>
</dbReference>